<dbReference type="Pfam" id="PF21982">
    <property type="entry name" value="RecX_HTH1"/>
    <property type="match status" value="1"/>
</dbReference>
<comment type="subcellular location">
    <subcellularLocation>
        <location evidence="1">Cytoplasm</location>
    </subcellularLocation>
</comment>
<feature type="domain" description="RecX third three-helical" evidence="6">
    <location>
        <begin position="121"/>
        <end position="166"/>
    </location>
</feature>
<evidence type="ECO:0000256" key="4">
    <source>
        <dbReference type="ARBA" id="ARBA00022490"/>
    </source>
</evidence>
<dbReference type="InterPro" id="IPR003783">
    <property type="entry name" value="Regulatory_RecX"/>
</dbReference>
<dbReference type="PANTHER" id="PTHR33602">
    <property type="entry name" value="REGULATORY PROTEIN RECX FAMILY PROTEIN"/>
    <property type="match status" value="1"/>
</dbReference>
<dbReference type="AlphaFoldDB" id="A0A3B1AC90"/>
<dbReference type="InterPro" id="IPR053926">
    <property type="entry name" value="RecX_HTH_1st"/>
</dbReference>
<proteinExistence type="inferred from homology"/>
<evidence type="ECO:0000259" key="5">
    <source>
        <dbReference type="Pfam" id="PF02631"/>
    </source>
</evidence>
<dbReference type="GO" id="GO:0005737">
    <property type="term" value="C:cytoplasm"/>
    <property type="evidence" value="ECO:0007669"/>
    <property type="project" value="UniProtKB-SubCell"/>
</dbReference>
<dbReference type="InterPro" id="IPR053925">
    <property type="entry name" value="RecX_HTH_3rd"/>
</dbReference>
<dbReference type="InterPro" id="IPR053924">
    <property type="entry name" value="RecX_HTH_2nd"/>
</dbReference>
<evidence type="ECO:0000256" key="3">
    <source>
        <dbReference type="ARBA" id="ARBA00018111"/>
    </source>
</evidence>
<feature type="domain" description="RecX first three-helical" evidence="7">
    <location>
        <begin position="31"/>
        <end position="68"/>
    </location>
</feature>
<organism evidence="8">
    <name type="scientific">hydrothermal vent metagenome</name>
    <dbReference type="NCBI Taxonomy" id="652676"/>
    <lineage>
        <taxon>unclassified sequences</taxon>
        <taxon>metagenomes</taxon>
        <taxon>ecological metagenomes</taxon>
    </lineage>
</organism>
<dbReference type="HAMAP" id="MF_01114">
    <property type="entry name" value="RecX"/>
    <property type="match status" value="1"/>
</dbReference>
<gene>
    <name evidence="8" type="ORF">MNBD_GAMMA19-2272</name>
</gene>
<dbReference type="InterPro" id="IPR036388">
    <property type="entry name" value="WH-like_DNA-bd_sf"/>
</dbReference>
<evidence type="ECO:0000313" key="8">
    <source>
        <dbReference type="EMBL" id="VAX03429.1"/>
    </source>
</evidence>
<comment type="similarity">
    <text evidence="2">Belongs to the RecX family.</text>
</comment>
<dbReference type="Gene3D" id="1.10.10.10">
    <property type="entry name" value="Winged helix-like DNA-binding domain superfamily/Winged helix DNA-binding domain"/>
    <property type="match status" value="3"/>
</dbReference>
<feature type="domain" description="RecX second three-helical" evidence="5">
    <location>
        <begin position="75"/>
        <end position="113"/>
    </location>
</feature>
<dbReference type="PANTHER" id="PTHR33602:SF1">
    <property type="entry name" value="REGULATORY PROTEIN RECX FAMILY PROTEIN"/>
    <property type="match status" value="1"/>
</dbReference>
<accession>A0A3B1AC90</accession>
<evidence type="ECO:0000259" key="7">
    <source>
        <dbReference type="Pfam" id="PF21982"/>
    </source>
</evidence>
<evidence type="ECO:0000256" key="2">
    <source>
        <dbReference type="ARBA" id="ARBA00009695"/>
    </source>
</evidence>
<dbReference type="Pfam" id="PF02631">
    <property type="entry name" value="RecX_HTH2"/>
    <property type="match status" value="1"/>
</dbReference>
<reference evidence="8" key="1">
    <citation type="submission" date="2018-06" db="EMBL/GenBank/DDBJ databases">
        <authorList>
            <person name="Zhirakovskaya E."/>
        </authorList>
    </citation>
    <scope>NUCLEOTIDE SEQUENCE</scope>
</reference>
<keyword evidence="4" id="KW-0963">Cytoplasm</keyword>
<protein>
    <recommendedName>
        <fullName evidence="3">Regulatory protein RecX</fullName>
    </recommendedName>
</protein>
<dbReference type="Pfam" id="PF21981">
    <property type="entry name" value="RecX_HTH3"/>
    <property type="match status" value="1"/>
</dbReference>
<dbReference type="GO" id="GO:0006282">
    <property type="term" value="P:regulation of DNA repair"/>
    <property type="evidence" value="ECO:0007669"/>
    <property type="project" value="InterPro"/>
</dbReference>
<dbReference type="EMBL" id="UOFV01000398">
    <property type="protein sequence ID" value="VAX03429.1"/>
    <property type="molecule type" value="Genomic_DNA"/>
</dbReference>
<name>A0A3B1AC90_9ZZZZ</name>
<evidence type="ECO:0000256" key="1">
    <source>
        <dbReference type="ARBA" id="ARBA00004496"/>
    </source>
</evidence>
<evidence type="ECO:0000259" key="6">
    <source>
        <dbReference type="Pfam" id="PF21981"/>
    </source>
</evidence>
<sequence length="169" mass="19514">MSRAQEEAAGVDDSLLSSEPQCLKVHNKIRKKAMDLLMRREHAVAELQKKLEARDYDMNIVAEVVAQLANEGLVSDARFTEAFVRYRCNNGRGPQRIQSELRERGVSEKIQAAYLNIGDPQWFERAAQVRNKRFGDALPEDFKERARQARFLQYRGFTSEQIREVLDDV</sequence>